<sequence>MLRASLLLILVLALSACGKDDPDAAQAAPATPPVPVTVSAARPAPEAEWVKATGTIAFKREIPLSFKVAGKVEGFQVDIADPVTRGQRLARIQVTEVDAQLRAADARVTKARQDLDRLLPLVAKGFVEKARVDAAKSALDTAQADRDAIAFNRGLSEISAPADGVVLARPLEPGQIVPAGTTALVIGDRESGVIVRAGLSDRDVALIGTGNAVELALPNGKLTGQVTRIAAKSATGTGVFDVEVTLPEAPADLSSGRIVTLFIAPKSGNTPPPLAVPASAIIEGFGDLATLYVVKADGKGVERRQVKVAGLRGADLLVAAGLAEGEQVVSAGGAYLRPDSAISIAPAGK</sequence>
<keyword evidence="2" id="KW-0732">Signal</keyword>
<dbReference type="EMBL" id="NOXU01000025">
    <property type="protein sequence ID" value="OYQ35617.1"/>
    <property type="molecule type" value="Genomic_DNA"/>
</dbReference>
<dbReference type="SUPFAM" id="SSF111369">
    <property type="entry name" value="HlyD-like secretion proteins"/>
    <property type="match status" value="1"/>
</dbReference>
<dbReference type="Gene3D" id="2.40.420.20">
    <property type="match status" value="1"/>
</dbReference>
<dbReference type="GO" id="GO:0015562">
    <property type="term" value="F:efflux transmembrane transporter activity"/>
    <property type="evidence" value="ECO:0007669"/>
    <property type="project" value="TreeGrafter"/>
</dbReference>
<feature type="chain" id="PRO_5013236901" description="Multidrug resistance protein MdtA-like C-terminal permuted SH3 domain-containing protein" evidence="2">
    <location>
        <begin position="19"/>
        <end position="349"/>
    </location>
</feature>
<dbReference type="AlphaFoldDB" id="A0A255Z280"/>
<feature type="signal peptide" evidence="2">
    <location>
        <begin position="1"/>
        <end position="18"/>
    </location>
</feature>
<dbReference type="PROSITE" id="PS51257">
    <property type="entry name" value="PROKAR_LIPOPROTEIN"/>
    <property type="match status" value="1"/>
</dbReference>
<reference evidence="4 5" key="1">
    <citation type="submission" date="2017-07" db="EMBL/GenBank/DDBJ databases">
        <title>Niveispirillum cyanobacteriorum sp. nov., isolated from cyanobacterial aggregates in a eutrophic lake.</title>
        <authorList>
            <person name="Cai H."/>
        </authorList>
    </citation>
    <scope>NUCLEOTIDE SEQUENCE [LARGE SCALE GENOMIC DNA]</scope>
    <source>
        <strain evidence="5">TH1-14</strain>
    </source>
</reference>
<dbReference type="RefSeq" id="WP_094455423.1">
    <property type="nucleotide sequence ID" value="NZ_NOXU01000025.1"/>
</dbReference>
<dbReference type="NCBIfam" id="TIGR01730">
    <property type="entry name" value="RND_mfp"/>
    <property type="match status" value="1"/>
</dbReference>
<evidence type="ECO:0000256" key="2">
    <source>
        <dbReference type="SAM" id="SignalP"/>
    </source>
</evidence>
<evidence type="ECO:0000259" key="3">
    <source>
        <dbReference type="Pfam" id="PF25967"/>
    </source>
</evidence>
<comment type="caution">
    <text evidence="4">The sequence shown here is derived from an EMBL/GenBank/DDBJ whole genome shotgun (WGS) entry which is preliminary data.</text>
</comment>
<comment type="similarity">
    <text evidence="1">Belongs to the membrane fusion protein (MFP) (TC 8.A.1) family.</text>
</comment>
<dbReference type="GO" id="GO:1990281">
    <property type="term" value="C:efflux pump complex"/>
    <property type="evidence" value="ECO:0007669"/>
    <property type="project" value="TreeGrafter"/>
</dbReference>
<protein>
    <recommendedName>
        <fullName evidence="3">Multidrug resistance protein MdtA-like C-terminal permuted SH3 domain-containing protein</fullName>
    </recommendedName>
</protein>
<dbReference type="OrthoDB" id="9806939at2"/>
<evidence type="ECO:0000256" key="1">
    <source>
        <dbReference type="ARBA" id="ARBA00009477"/>
    </source>
</evidence>
<dbReference type="InterPro" id="IPR006143">
    <property type="entry name" value="RND_pump_MFP"/>
</dbReference>
<dbReference type="Pfam" id="PF25967">
    <property type="entry name" value="RND-MFP_C"/>
    <property type="match status" value="1"/>
</dbReference>
<name>A0A255Z280_9PROT</name>
<accession>A0A255Z280</accession>
<organism evidence="4 5">
    <name type="scientific">Niveispirillum lacus</name>
    <dbReference type="NCBI Taxonomy" id="1981099"/>
    <lineage>
        <taxon>Bacteria</taxon>
        <taxon>Pseudomonadati</taxon>
        <taxon>Pseudomonadota</taxon>
        <taxon>Alphaproteobacteria</taxon>
        <taxon>Rhodospirillales</taxon>
        <taxon>Azospirillaceae</taxon>
        <taxon>Niveispirillum</taxon>
    </lineage>
</organism>
<evidence type="ECO:0000313" key="5">
    <source>
        <dbReference type="Proteomes" id="UP000216998"/>
    </source>
</evidence>
<evidence type="ECO:0000313" key="4">
    <source>
        <dbReference type="EMBL" id="OYQ35617.1"/>
    </source>
</evidence>
<feature type="domain" description="Multidrug resistance protein MdtA-like C-terminal permuted SH3" evidence="3">
    <location>
        <begin position="275"/>
        <end position="332"/>
    </location>
</feature>
<dbReference type="Gene3D" id="1.10.287.470">
    <property type="entry name" value="Helix hairpin bin"/>
    <property type="match status" value="1"/>
</dbReference>
<keyword evidence="5" id="KW-1185">Reference proteome</keyword>
<dbReference type="InterPro" id="IPR058627">
    <property type="entry name" value="MdtA-like_C"/>
</dbReference>
<proteinExistence type="inferred from homology"/>
<dbReference type="PANTHER" id="PTHR30469">
    <property type="entry name" value="MULTIDRUG RESISTANCE PROTEIN MDTA"/>
    <property type="match status" value="1"/>
</dbReference>
<dbReference type="Gene3D" id="2.40.50.100">
    <property type="match status" value="1"/>
</dbReference>
<gene>
    <name evidence="4" type="ORF">CHU95_07815</name>
</gene>
<dbReference type="Proteomes" id="UP000216998">
    <property type="component" value="Unassembled WGS sequence"/>
</dbReference>
<dbReference type="PANTHER" id="PTHR30469:SF15">
    <property type="entry name" value="HLYD FAMILY OF SECRETION PROTEINS"/>
    <property type="match status" value="1"/>
</dbReference>